<reference evidence="1" key="1">
    <citation type="submission" date="2023-04" db="EMBL/GenBank/DDBJ databases">
        <title>Characterization and genome study of newly isolated Alicyclobacillus-specific phaga.</title>
        <authorList>
            <person name="Shymialevich D."/>
            <person name="Wojcicki M."/>
            <person name="Srednicka P."/>
            <person name="Swider O."/>
        </authorList>
    </citation>
    <scope>NUCLEOTIDE SEQUENCE</scope>
</reference>
<name>A0AAT9V7R1_9CAUD</name>
<organism evidence="1">
    <name type="scientific">Alicyclobacillus phage KKP_3916</name>
    <dbReference type="NCBI Taxonomy" id="3040651"/>
    <lineage>
        <taxon>Viruses</taxon>
        <taxon>Duplodnaviria</taxon>
        <taxon>Heunggongvirae</taxon>
        <taxon>Uroviricota</taxon>
        <taxon>Caudoviricetes</taxon>
    </lineage>
</organism>
<accession>A0AAT9V7R1</accession>
<evidence type="ECO:0000313" key="1">
    <source>
        <dbReference type="EMBL" id="WJJ55378.1"/>
    </source>
</evidence>
<protein>
    <submittedName>
        <fullName evidence="1">Uncharacterized protein</fullName>
    </submittedName>
</protein>
<sequence>MAVEWFEKSDYLTPKKQRIYIRYVNETKDTWGADNKGDYVRKRTNGKIEYVEYCGERVDEFAHITDAINSICDLVNTEILNR</sequence>
<gene>
    <name evidence="1" type="ORF">QB910_000134</name>
</gene>
<dbReference type="EMBL" id="OQ846916">
    <property type="protein sequence ID" value="WJJ55378.1"/>
    <property type="molecule type" value="Genomic_DNA"/>
</dbReference>
<proteinExistence type="predicted"/>